<dbReference type="GO" id="GO:0051259">
    <property type="term" value="P:protein complex oligomerization"/>
    <property type="evidence" value="ECO:0007669"/>
    <property type="project" value="InterPro"/>
</dbReference>
<dbReference type="PROSITE" id="PS50076">
    <property type="entry name" value="DNAJ_2"/>
    <property type="match status" value="1"/>
</dbReference>
<comment type="function">
    <text evidence="3 4">Co-chaperone involved in the maturation of iron-sulfur cluster-containing proteins. Seems to help targeting proteins to be folded toward HscA.</text>
</comment>
<dbReference type="GO" id="GO:1990230">
    <property type="term" value="C:iron-sulfur cluster transfer complex"/>
    <property type="evidence" value="ECO:0007669"/>
    <property type="project" value="TreeGrafter"/>
</dbReference>
<dbReference type="PANTHER" id="PTHR14021">
    <property type="entry name" value="IRON-SULFUR CLUSTER CO-CHAPERONE PROTEIN HSCB"/>
    <property type="match status" value="1"/>
</dbReference>
<dbReference type="Gene3D" id="1.10.287.110">
    <property type="entry name" value="DnaJ domain"/>
    <property type="match status" value="1"/>
</dbReference>
<evidence type="ECO:0000313" key="7">
    <source>
        <dbReference type="Proteomes" id="UP000434580"/>
    </source>
</evidence>
<dbReference type="InterPro" id="IPR009073">
    <property type="entry name" value="HscB_oligo_C"/>
</dbReference>
<dbReference type="EMBL" id="CACSII010000008">
    <property type="protein sequence ID" value="CAA0100537.1"/>
    <property type="molecule type" value="Genomic_DNA"/>
</dbReference>
<dbReference type="SUPFAM" id="SSF46565">
    <property type="entry name" value="Chaperone J-domain"/>
    <property type="match status" value="1"/>
</dbReference>
<evidence type="ECO:0000256" key="4">
    <source>
        <dbReference type="HAMAP-Rule" id="MF_00682"/>
    </source>
</evidence>
<dbReference type="SMART" id="SM00271">
    <property type="entry name" value="DnaJ"/>
    <property type="match status" value="1"/>
</dbReference>
<dbReference type="AlphaFoldDB" id="A0A5S9P9X5"/>
<dbReference type="GO" id="GO:0001671">
    <property type="term" value="F:ATPase activator activity"/>
    <property type="evidence" value="ECO:0007669"/>
    <property type="project" value="InterPro"/>
</dbReference>
<dbReference type="OrthoDB" id="287587at2"/>
<dbReference type="CDD" id="cd06257">
    <property type="entry name" value="DnaJ"/>
    <property type="match status" value="1"/>
</dbReference>
<evidence type="ECO:0000256" key="2">
    <source>
        <dbReference type="ARBA" id="ARBA00023186"/>
    </source>
</evidence>
<comment type="similarity">
    <text evidence="1 4">Belongs to the HscB family.</text>
</comment>
<dbReference type="Pfam" id="PF07743">
    <property type="entry name" value="HSCB_C"/>
    <property type="match status" value="1"/>
</dbReference>
<protein>
    <recommendedName>
        <fullName evidence="4">Co-chaperone protein HscB homolog</fullName>
    </recommendedName>
</protein>
<dbReference type="Gene3D" id="1.20.1280.20">
    <property type="entry name" value="HscB, C-terminal domain"/>
    <property type="match status" value="1"/>
</dbReference>
<evidence type="ECO:0000256" key="1">
    <source>
        <dbReference type="ARBA" id="ARBA00010476"/>
    </source>
</evidence>
<name>A0A5S9P9X5_9GAMM</name>
<gene>
    <name evidence="4 6" type="primary">hscB</name>
    <name evidence="6" type="ORF">DPBNPPHM_03807</name>
</gene>
<dbReference type="InterPro" id="IPR036869">
    <property type="entry name" value="J_dom_sf"/>
</dbReference>
<evidence type="ECO:0000259" key="5">
    <source>
        <dbReference type="PROSITE" id="PS50076"/>
    </source>
</evidence>
<evidence type="ECO:0000313" key="6">
    <source>
        <dbReference type="EMBL" id="CAA0100537.1"/>
    </source>
</evidence>
<dbReference type="HAMAP" id="MF_00682">
    <property type="entry name" value="HscB"/>
    <property type="match status" value="1"/>
</dbReference>
<comment type="subunit">
    <text evidence="4">Interacts with HscA and stimulates its ATPase activity.</text>
</comment>
<organism evidence="6 7">
    <name type="scientific">BD1-7 clade bacterium</name>
    <dbReference type="NCBI Taxonomy" id="2029982"/>
    <lineage>
        <taxon>Bacteria</taxon>
        <taxon>Pseudomonadati</taxon>
        <taxon>Pseudomonadota</taxon>
        <taxon>Gammaproteobacteria</taxon>
        <taxon>Cellvibrionales</taxon>
        <taxon>Spongiibacteraceae</taxon>
        <taxon>BD1-7 clade</taxon>
    </lineage>
</organism>
<dbReference type="PANTHER" id="PTHR14021:SF15">
    <property type="entry name" value="IRON-SULFUR CLUSTER CO-CHAPERONE PROTEIN HSCB"/>
    <property type="match status" value="1"/>
</dbReference>
<dbReference type="NCBIfam" id="TIGR00714">
    <property type="entry name" value="hscB"/>
    <property type="match status" value="1"/>
</dbReference>
<dbReference type="GO" id="GO:0044571">
    <property type="term" value="P:[2Fe-2S] cluster assembly"/>
    <property type="evidence" value="ECO:0007669"/>
    <property type="project" value="InterPro"/>
</dbReference>
<accession>A0A5S9P9X5</accession>
<dbReference type="Proteomes" id="UP000434580">
    <property type="component" value="Unassembled WGS sequence"/>
</dbReference>
<dbReference type="InterPro" id="IPR001623">
    <property type="entry name" value="DnaJ_domain"/>
</dbReference>
<feature type="domain" description="J" evidence="5">
    <location>
        <begin position="6"/>
        <end position="78"/>
    </location>
</feature>
<reference evidence="6 7" key="1">
    <citation type="submission" date="2019-11" db="EMBL/GenBank/DDBJ databases">
        <authorList>
            <person name="Holert J."/>
        </authorList>
    </citation>
    <scope>NUCLEOTIDE SEQUENCE [LARGE SCALE GENOMIC DNA]</scope>
    <source>
        <strain evidence="6">BC5_2</strain>
    </source>
</reference>
<keyword evidence="2 4" id="KW-0143">Chaperone</keyword>
<sequence>MHTSQSYFELFGLSAQYDIDEDALSVTYLKLQRQFHPDKFAAATAQQQRVALQFATTINEAYECLKHPVQRAEYLMKQAGHDHEEHTMQSDGAFLFQQMEWREALEMASNSTVLDSIFAETQGALEQYQRGFDQAFGLQDYQTAQLNIDKMQFVYKFSAELQQKADSITEA</sequence>
<dbReference type="GO" id="GO:0051087">
    <property type="term" value="F:protein-folding chaperone binding"/>
    <property type="evidence" value="ECO:0007669"/>
    <property type="project" value="InterPro"/>
</dbReference>
<proteinExistence type="inferred from homology"/>
<dbReference type="InterPro" id="IPR036386">
    <property type="entry name" value="HscB_C_sf"/>
</dbReference>
<evidence type="ECO:0000256" key="3">
    <source>
        <dbReference type="ARBA" id="ARBA00025596"/>
    </source>
</evidence>
<dbReference type="InterPro" id="IPR004640">
    <property type="entry name" value="HscB"/>
</dbReference>
<dbReference type="GO" id="GO:0006457">
    <property type="term" value="P:protein folding"/>
    <property type="evidence" value="ECO:0007669"/>
    <property type="project" value="UniProtKB-UniRule"/>
</dbReference>
<dbReference type="SUPFAM" id="SSF47144">
    <property type="entry name" value="HSC20 (HSCB), C-terminal oligomerisation domain"/>
    <property type="match status" value="1"/>
</dbReference>
<dbReference type="Pfam" id="PF00226">
    <property type="entry name" value="DnaJ"/>
    <property type="match status" value="1"/>
</dbReference>